<keyword evidence="3" id="KW-1185">Reference proteome</keyword>
<sequence>MARENSLRRFTSAALVAATAVLGTLCAPGVAQAADPGNLQTVHASPQGITVMSLGALPDFAAHLRKKGSETRVKTITSWTYTNDCEPSCMEDYYRSGPLALADLGVYSVDIEYKGTEGETVLHKDAGELDYRPVAVFQNAAASRAVSLDSLGTTVSADLAARDPRDGKLTPLAGRQVTLDVSGRTRTATTDAAGHLSVPVEYTGTEPSGRIALLPAPGDYIGTQGSVTPVVETQKVKVALDEGSREVTAPYGSSVTVRGSIHRVAKDGTEKPVATAMRLAIPNTTVSGFSSDAAGRFAKSARILKSTTWQVGAAHQQPWLDYSTTAAVKATATAGTAFTNVWTGIDKNRVVYAQGLLVQRATTAAEAPATVELQYSADGRTGWTTRASVVTVVSPTGRFFNLPNVANAPVDGYWRLRYAGRADLAGSVSARFRLTKTVTTVAGFNVNPEPAVKGKALTLTGTLKQRAASSTTWKPYGGQTVRFYFKADGSTAYAYMGSTTTAADGTINRRFTAKASGTWQAKFYDNGATHFASRSREDHVAVTG</sequence>
<comment type="caution">
    <text evidence="2">The sequence shown here is derived from an EMBL/GenBank/DDBJ whole genome shotgun (WGS) entry which is preliminary data.</text>
</comment>
<dbReference type="Proteomes" id="UP000644020">
    <property type="component" value="Unassembled WGS sequence"/>
</dbReference>
<reference evidence="2" key="2">
    <citation type="submission" date="2020-09" db="EMBL/GenBank/DDBJ databases">
        <authorList>
            <person name="Sun Q."/>
            <person name="Ohkuma M."/>
        </authorList>
    </citation>
    <scope>NUCLEOTIDE SEQUENCE</scope>
    <source>
        <strain evidence="2">JCM 4518</strain>
    </source>
</reference>
<name>A0A918SUB9_9ACTN</name>
<evidence type="ECO:0000256" key="1">
    <source>
        <dbReference type="SAM" id="SignalP"/>
    </source>
</evidence>
<accession>A0A918SUB9</accession>
<feature type="chain" id="PRO_5036811305" evidence="1">
    <location>
        <begin position="34"/>
        <end position="544"/>
    </location>
</feature>
<gene>
    <name evidence="2" type="ORF">GCM10010305_12110</name>
</gene>
<evidence type="ECO:0000313" key="2">
    <source>
        <dbReference type="EMBL" id="GHA71187.1"/>
    </source>
</evidence>
<dbReference type="AlphaFoldDB" id="A0A918SUB9"/>
<dbReference type="EMBL" id="BMUL01000002">
    <property type="protein sequence ID" value="GHA71187.1"/>
    <property type="molecule type" value="Genomic_DNA"/>
</dbReference>
<protein>
    <submittedName>
        <fullName evidence="2">Uncharacterized protein</fullName>
    </submittedName>
</protein>
<organism evidence="2 3">
    <name type="scientific">Streptomyces termitum</name>
    <dbReference type="NCBI Taxonomy" id="67368"/>
    <lineage>
        <taxon>Bacteria</taxon>
        <taxon>Bacillati</taxon>
        <taxon>Actinomycetota</taxon>
        <taxon>Actinomycetes</taxon>
        <taxon>Kitasatosporales</taxon>
        <taxon>Streptomycetaceae</taxon>
        <taxon>Streptomyces</taxon>
    </lineage>
</organism>
<reference evidence="2" key="1">
    <citation type="journal article" date="2014" name="Int. J. Syst. Evol. Microbiol.">
        <title>Complete genome sequence of Corynebacterium casei LMG S-19264T (=DSM 44701T), isolated from a smear-ripened cheese.</title>
        <authorList>
            <consortium name="US DOE Joint Genome Institute (JGI-PGF)"/>
            <person name="Walter F."/>
            <person name="Albersmeier A."/>
            <person name="Kalinowski J."/>
            <person name="Ruckert C."/>
        </authorList>
    </citation>
    <scope>NUCLEOTIDE SEQUENCE</scope>
    <source>
        <strain evidence="2">JCM 4518</strain>
    </source>
</reference>
<feature type="signal peptide" evidence="1">
    <location>
        <begin position="1"/>
        <end position="33"/>
    </location>
</feature>
<keyword evidence="1" id="KW-0732">Signal</keyword>
<evidence type="ECO:0000313" key="3">
    <source>
        <dbReference type="Proteomes" id="UP000644020"/>
    </source>
</evidence>
<proteinExistence type="predicted"/>